<feature type="chain" id="PRO_5042123247" evidence="1">
    <location>
        <begin position="20"/>
        <end position="939"/>
    </location>
</feature>
<evidence type="ECO:0000256" key="1">
    <source>
        <dbReference type="SAM" id="SignalP"/>
    </source>
</evidence>
<reference evidence="2 3" key="1">
    <citation type="journal article" date="2015" name="Genome Biol. Evol.">
        <title>Comparative Genomics of a Bacterivorous Green Alga Reveals Evolutionary Causalities and Consequences of Phago-Mixotrophic Mode of Nutrition.</title>
        <authorList>
            <person name="Burns J.A."/>
            <person name="Paasch A."/>
            <person name="Narechania A."/>
            <person name="Kim E."/>
        </authorList>
    </citation>
    <scope>NUCLEOTIDE SEQUENCE [LARGE SCALE GENOMIC DNA]</scope>
    <source>
        <strain evidence="2 3">PLY_AMNH</strain>
    </source>
</reference>
<feature type="signal peptide" evidence="1">
    <location>
        <begin position="1"/>
        <end position="19"/>
    </location>
</feature>
<evidence type="ECO:0000313" key="3">
    <source>
        <dbReference type="Proteomes" id="UP001190700"/>
    </source>
</evidence>
<keyword evidence="1" id="KW-0732">Signal</keyword>
<evidence type="ECO:0000313" key="2">
    <source>
        <dbReference type="EMBL" id="KAK3267726.1"/>
    </source>
</evidence>
<protein>
    <submittedName>
        <fullName evidence="2">Uncharacterized protein</fullName>
    </submittedName>
</protein>
<dbReference type="AlphaFoldDB" id="A0AAE0FYP2"/>
<gene>
    <name evidence="2" type="ORF">CYMTET_23736</name>
</gene>
<sequence length="939" mass="100932">MFLKHVLIPLVLLGESARAELCADSSCPDAYAVSNKAPWGDYVCGIGLTVGNHATFGESPNVTLCRSHDGDGLADFVFHHSHHSHKRAVEVKGHFEDISRVPLIVIWPSATSPPDLAGWTEAQLQLRGTAPSSPQALMISHVPRRPPGYPDECHLWYSWGDVTTWVLMRQRWVWGHLPTSGPVAAVGEPPAATPCSAKFDCPSEYAIDHGSTFGDYLCGITTEWGYEQPNGEYLPPPLCSLEDCAAGHAPSGAWLAQLAGNFRVWKPEVVIWRSGSQKPDGAKKDQMKLTLGSSTSKSIKVVGVPARPSGWPEVAIWEGHFDCPSDYATAHMSAAGDVLCGMTDKWGYQQKDASYLNPPLCEADVFVSGSTTGYDWLYQVAGTFLSLSDPSWSLEIAIWRSATQAPVGSLGAMRIGDTTTSTLFSLKIMSVPDRPPGWPETCYLWYRWSASGPWKEFDCPSKEALKHEDPNSPKGSPYYICGITTKYGYETERGAHLPPPLCELAGCITQVMSPGAGAWVAQVVGSFSGNVGGALPLIVIWNSSTTGPTGDTFATAMLGLWDFSQNSTSSSLKVNKIPPKPKGWGMTSYIWCSWGDTASWWLLQEWVWPSDRPTHFRSLPVGGADWAGAGAAYVQLERVAPSLHGTHIPAGAEYVDIVNPGTAVYGTYGVNEETNPAGGAARSHSWASPMTFSNASSQAKYWTARGEAAKVLRPKPVFADPVTFLYSTQPVNGDGGYSYHNYNWLLQAPNDPGAFHPESLYGAGFHVGLPAGTTKSGVLFSTGTSQSQYVFGTRASHDGAPVDLGQDTAGVFRDAFVVYPEEPRDKGIAHVAEWLPDNPETRSQGDTDLVIRAADPARPTAVYMEVAIAQGSPFAQFESAGSMSIVVGAVFPGALATGFKTPLEPAVLLGVNGPASAPFKVNVEGDLGGVIMYQILYQQ</sequence>
<proteinExistence type="predicted"/>
<comment type="caution">
    <text evidence="2">The sequence shown here is derived from an EMBL/GenBank/DDBJ whole genome shotgun (WGS) entry which is preliminary data.</text>
</comment>
<dbReference type="Proteomes" id="UP001190700">
    <property type="component" value="Unassembled WGS sequence"/>
</dbReference>
<name>A0AAE0FYP2_9CHLO</name>
<keyword evidence="3" id="KW-1185">Reference proteome</keyword>
<dbReference type="EMBL" id="LGRX02012237">
    <property type="protein sequence ID" value="KAK3267726.1"/>
    <property type="molecule type" value="Genomic_DNA"/>
</dbReference>
<accession>A0AAE0FYP2</accession>
<organism evidence="2 3">
    <name type="scientific">Cymbomonas tetramitiformis</name>
    <dbReference type="NCBI Taxonomy" id="36881"/>
    <lineage>
        <taxon>Eukaryota</taxon>
        <taxon>Viridiplantae</taxon>
        <taxon>Chlorophyta</taxon>
        <taxon>Pyramimonadophyceae</taxon>
        <taxon>Pyramimonadales</taxon>
        <taxon>Pyramimonadaceae</taxon>
        <taxon>Cymbomonas</taxon>
    </lineage>
</organism>